<dbReference type="OrthoDB" id="973690at2"/>
<feature type="domain" description="Solute-binding protein family 3/N-terminal" evidence="4">
    <location>
        <begin position="47"/>
        <end position="283"/>
    </location>
</feature>
<gene>
    <name evidence="5" type="ORF">CWE09_02895</name>
</gene>
<reference evidence="5 6" key="1">
    <citation type="journal article" date="2011" name="Front. Microbiol.">
        <title>Genomic signatures of strain selection and enhancement in Bacillus atrophaeus var. globigii, a historical biowarfare simulant.</title>
        <authorList>
            <person name="Gibbons H.S."/>
            <person name="Broomall S.M."/>
            <person name="McNew L.A."/>
            <person name="Daligault H."/>
            <person name="Chapman C."/>
            <person name="Bruce D."/>
            <person name="Karavis M."/>
            <person name="Krepps M."/>
            <person name="McGregor P.A."/>
            <person name="Hong C."/>
            <person name="Park K.H."/>
            <person name="Akmal A."/>
            <person name="Feldman A."/>
            <person name="Lin J.S."/>
            <person name="Chang W.E."/>
            <person name="Higgs B.W."/>
            <person name="Demirev P."/>
            <person name="Lindquist J."/>
            <person name="Liem A."/>
            <person name="Fochler E."/>
            <person name="Read T.D."/>
            <person name="Tapia R."/>
            <person name="Johnson S."/>
            <person name="Bishop-Lilly K.A."/>
            <person name="Detter C."/>
            <person name="Han C."/>
            <person name="Sozhamannan S."/>
            <person name="Rosenzweig C.N."/>
            <person name="Skowronski E.W."/>
        </authorList>
    </citation>
    <scope>NUCLEOTIDE SEQUENCE [LARGE SCALE GENOMIC DNA]</scope>
    <source>
        <strain evidence="5 6">MLST1</strain>
    </source>
</reference>
<dbReference type="RefSeq" id="WP_126802493.1">
    <property type="nucleotide sequence ID" value="NZ_PIPL01000001.1"/>
</dbReference>
<evidence type="ECO:0000256" key="1">
    <source>
        <dbReference type="ARBA" id="ARBA00010333"/>
    </source>
</evidence>
<evidence type="ECO:0000256" key="3">
    <source>
        <dbReference type="SAM" id="SignalP"/>
    </source>
</evidence>
<dbReference type="SUPFAM" id="SSF53850">
    <property type="entry name" value="Periplasmic binding protein-like II"/>
    <property type="match status" value="1"/>
</dbReference>
<dbReference type="PROSITE" id="PS51257">
    <property type="entry name" value="PROKAR_LIPOPROTEIN"/>
    <property type="match status" value="1"/>
</dbReference>
<evidence type="ECO:0000313" key="5">
    <source>
        <dbReference type="EMBL" id="RUO25694.1"/>
    </source>
</evidence>
<comment type="caution">
    <text evidence="5">The sequence shown here is derived from an EMBL/GenBank/DDBJ whole genome shotgun (WGS) entry which is preliminary data.</text>
</comment>
<evidence type="ECO:0000313" key="6">
    <source>
        <dbReference type="Proteomes" id="UP000288293"/>
    </source>
</evidence>
<keyword evidence="2 3" id="KW-0732">Signal</keyword>
<dbReference type="Pfam" id="PF00497">
    <property type="entry name" value="SBP_bac_3"/>
    <property type="match status" value="1"/>
</dbReference>
<accession>A0A432W6J1</accession>
<sequence>MRKYVQFPLIIMMSFIISACSQGREEGALNADEGTSFVEAKEQGKAELTVLYVPAPGFAYRDSSGELTGVSVDIMHDFIGWFQQYHGIRVSLNFVPEEDWRVFYQRVVDAEGGVFGLGNVTITEERREELSFSPPYLDNLAVLISPEQGSQLENLDRLPDVFADLEPLAFAGTLHEVRIRQLRDQYQPQRDIARAESNQEIIDRVAAGDHYSYIDAYNYWRAKEAGSAIQRHEIADEVGETFGIIMPHSNDWETMLTAFFAAEGGYRDTDRYREVLEQHLGKALTDTLENARQRAN</sequence>
<feature type="chain" id="PRO_5019008425" evidence="3">
    <location>
        <begin position="20"/>
        <end position="296"/>
    </location>
</feature>
<protein>
    <submittedName>
        <fullName evidence="5">Amino acid ABC transporter substrate-binding protein</fullName>
    </submittedName>
</protein>
<dbReference type="SMART" id="SM00062">
    <property type="entry name" value="PBPb"/>
    <property type="match status" value="1"/>
</dbReference>
<name>A0A432W6J1_9GAMM</name>
<comment type="similarity">
    <text evidence="1">Belongs to the bacterial solute-binding protein 3 family.</text>
</comment>
<keyword evidence="6" id="KW-1185">Reference proteome</keyword>
<dbReference type="Proteomes" id="UP000288293">
    <property type="component" value="Unassembled WGS sequence"/>
</dbReference>
<dbReference type="Gene3D" id="3.40.190.10">
    <property type="entry name" value="Periplasmic binding protein-like II"/>
    <property type="match status" value="1"/>
</dbReference>
<dbReference type="PANTHER" id="PTHR35936:SF19">
    <property type="entry name" value="AMINO-ACID-BINDING PROTEIN YXEM-RELATED"/>
    <property type="match status" value="1"/>
</dbReference>
<feature type="signal peptide" evidence="3">
    <location>
        <begin position="1"/>
        <end position="19"/>
    </location>
</feature>
<dbReference type="InterPro" id="IPR001638">
    <property type="entry name" value="Solute-binding_3/MltF_N"/>
</dbReference>
<dbReference type="AlphaFoldDB" id="A0A432W6J1"/>
<proteinExistence type="inferred from homology"/>
<dbReference type="PANTHER" id="PTHR35936">
    <property type="entry name" value="MEMBRANE-BOUND LYTIC MUREIN TRANSGLYCOSYLASE F"/>
    <property type="match status" value="1"/>
</dbReference>
<organism evidence="5 6">
    <name type="scientific">Aliidiomarina minuta</name>
    <dbReference type="NCBI Taxonomy" id="880057"/>
    <lineage>
        <taxon>Bacteria</taxon>
        <taxon>Pseudomonadati</taxon>
        <taxon>Pseudomonadota</taxon>
        <taxon>Gammaproteobacteria</taxon>
        <taxon>Alteromonadales</taxon>
        <taxon>Idiomarinaceae</taxon>
        <taxon>Aliidiomarina</taxon>
    </lineage>
</organism>
<dbReference type="EMBL" id="PIPL01000001">
    <property type="protein sequence ID" value="RUO25694.1"/>
    <property type="molecule type" value="Genomic_DNA"/>
</dbReference>
<evidence type="ECO:0000256" key="2">
    <source>
        <dbReference type="ARBA" id="ARBA00022729"/>
    </source>
</evidence>
<evidence type="ECO:0000259" key="4">
    <source>
        <dbReference type="SMART" id="SM00062"/>
    </source>
</evidence>